<sequence length="764" mass="85441">MWLIPNIIAETTKSLEEMAEKYENDKNSVIANSEKENIDTYEDFYDELEIQMEPEVSMNIIFFGPPDSFMRLDAETILHILSNTKKQLIPIKKVLQAWDIITENNTSYTLTQINGQRIYRKAPHAWSGPEPSRNCEVFIGRIPHDCFEDTLVPLFRQAGELFEFRLMINFSGWNRGYAFAMYTNDAEASNAIRMFNNYMIRPSWQLGVCPSINNCRIFISRIPPTLSSAEIVRLLYELTDEVQEVRVRRSIASSAAIVEYKSHRGAAMARKALVAAAAAAWGCGARPAVDWSLPQSPQLLKQYRECEVRRWNGRGMESLMSSMASLSLLGGALGAGERAVWAPPGPPAARPPPANDFNPWTARHPLQEFITPHNEQVNAAEHPALRFSFNVAARRRRRCSGSVEMRAQTKTCARDARPPASASRPSVSYVIITFGLLVARIFQEIPRGKRILEGVLLGFGMLFFLILGGLELASLDSVPHNLVVNASVLGSLSLVVAALFLLDLMGPRTYTAQTTNGILNGKQNGNVPPERPKDLDLGKTKTEKENITKTDGSSLFDSPSHGYTKFDDNIETELEKSKFGSLRNGIEGGNYVRLSDPISPMSEHDKLHYEQELAKFNERYFRDYLDNFAGKLVAKEDYLPELQTPKFAKVRSGRLKSLYDEVSPSYEQARKSPTRAKTVPAPTLQQLEDYLRTSPANRSRRADTPALFPMEPIEERDREGTDVDGRASGTPTDPDTSSTRPASGPISGRSALPDTVPNNRQRKS</sequence>
<dbReference type="Proteomes" id="UP001064048">
    <property type="component" value="Chromosome 6"/>
</dbReference>
<keyword evidence="2" id="KW-1185">Reference proteome</keyword>
<organism evidence="1 2">
    <name type="scientific">Choristoneura fumiferana</name>
    <name type="common">Spruce budworm moth</name>
    <name type="synonym">Archips fumiferana</name>
    <dbReference type="NCBI Taxonomy" id="7141"/>
    <lineage>
        <taxon>Eukaryota</taxon>
        <taxon>Metazoa</taxon>
        <taxon>Ecdysozoa</taxon>
        <taxon>Arthropoda</taxon>
        <taxon>Hexapoda</taxon>
        <taxon>Insecta</taxon>
        <taxon>Pterygota</taxon>
        <taxon>Neoptera</taxon>
        <taxon>Endopterygota</taxon>
        <taxon>Lepidoptera</taxon>
        <taxon>Glossata</taxon>
        <taxon>Ditrysia</taxon>
        <taxon>Tortricoidea</taxon>
        <taxon>Tortricidae</taxon>
        <taxon>Tortricinae</taxon>
        <taxon>Choristoneura</taxon>
    </lineage>
</organism>
<evidence type="ECO:0000313" key="2">
    <source>
        <dbReference type="Proteomes" id="UP001064048"/>
    </source>
</evidence>
<name>A0ACC0KJ34_CHOFU</name>
<gene>
    <name evidence="1" type="ORF">MSG28_004300</name>
</gene>
<protein>
    <submittedName>
        <fullName evidence="1">Uncharacterized protein</fullName>
    </submittedName>
</protein>
<accession>A0ACC0KJ34</accession>
<comment type="caution">
    <text evidence="1">The sequence shown here is derived from an EMBL/GenBank/DDBJ whole genome shotgun (WGS) entry which is preliminary data.</text>
</comment>
<reference evidence="1 2" key="1">
    <citation type="journal article" date="2022" name="Genome Biol. Evol.">
        <title>The Spruce Budworm Genome: Reconstructing the Evolutionary History of Antifreeze Proteins.</title>
        <authorList>
            <person name="Beliveau C."/>
            <person name="Gagne P."/>
            <person name="Picq S."/>
            <person name="Vernygora O."/>
            <person name="Keeling C.I."/>
            <person name="Pinkney K."/>
            <person name="Doucet D."/>
            <person name="Wen F."/>
            <person name="Johnston J.S."/>
            <person name="Maaroufi H."/>
            <person name="Boyle B."/>
            <person name="Laroche J."/>
            <person name="Dewar K."/>
            <person name="Juretic N."/>
            <person name="Blackburn G."/>
            <person name="Nisole A."/>
            <person name="Brunet B."/>
            <person name="Brandao M."/>
            <person name="Lumley L."/>
            <person name="Duan J."/>
            <person name="Quan G."/>
            <person name="Lucarotti C.J."/>
            <person name="Roe A.D."/>
            <person name="Sperling F.A.H."/>
            <person name="Levesque R.C."/>
            <person name="Cusson M."/>
        </authorList>
    </citation>
    <scope>NUCLEOTIDE SEQUENCE [LARGE SCALE GENOMIC DNA]</scope>
    <source>
        <strain evidence="1">Glfc:IPQL:Cfum</strain>
    </source>
</reference>
<proteinExistence type="predicted"/>
<dbReference type="EMBL" id="CM046106">
    <property type="protein sequence ID" value="KAI8436235.1"/>
    <property type="molecule type" value="Genomic_DNA"/>
</dbReference>
<evidence type="ECO:0000313" key="1">
    <source>
        <dbReference type="EMBL" id="KAI8436235.1"/>
    </source>
</evidence>